<dbReference type="RefSeq" id="WP_151865021.1">
    <property type="nucleotide sequence ID" value="NZ_WBZB01000012.1"/>
</dbReference>
<dbReference type="PANTHER" id="PTHR46333">
    <property type="entry name" value="CYTOKINESIS PROTEIN 3"/>
    <property type="match status" value="1"/>
</dbReference>
<keyword evidence="3" id="KW-1185">Reference proteome</keyword>
<proteinExistence type="predicted"/>
<sequence>MRKSRVLSLIIIMITLLTFNVFSYGGNSDIYLVEDDLKVGLIGVYNNSNNQNRLKLLIEKDGERYTYNIFNEDEIQQFPLQMGNGSYTIKIMENTEGNKYRSLSTKKVQLQLEDYKAVFLNSIQEINWDQSNEAIKLAEELTEGKTTDQEKVETIYTYIIENISYDYKKIETLTPLYLPNIDSTLEDGQGICYDYSALMAAMLRSVGVPTKMVKGYTTEIPGEYHAWNEVLVEGEWKVMDTTFDAAYYQSNREVSQYKDSNTYSAQKFF</sequence>
<dbReference type="SMART" id="SM00460">
    <property type="entry name" value="TGc"/>
    <property type="match status" value="1"/>
</dbReference>
<accession>A0A833HRF7</accession>
<dbReference type="GO" id="GO:0005737">
    <property type="term" value="C:cytoplasm"/>
    <property type="evidence" value="ECO:0007669"/>
    <property type="project" value="TreeGrafter"/>
</dbReference>
<dbReference type="Proteomes" id="UP000465601">
    <property type="component" value="Unassembled WGS sequence"/>
</dbReference>
<dbReference type="InterPro" id="IPR002931">
    <property type="entry name" value="Transglutaminase-like"/>
</dbReference>
<dbReference type="InterPro" id="IPR038765">
    <property type="entry name" value="Papain-like_cys_pep_sf"/>
</dbReference>
<gene>
    <name evidence="2" type="ORF">F8153_03740</name>
</gene>
<dbReference type="Gene3D" id="3.10.620.30">
    <property type="match status" value="1"/>
</dbReference>
<feature type="domain" description="Transglutaminase-like" evidence="1">
    <location>
        <begin position="184"/>
        <end position="243"/>
    </location>
</feature>
<comment type="caution">
    <text evidence="2">The sequence shown here is derived from an EMBL/GenBank/DDBJ whole genome shotgun (WGS) entry which is preliminary data.</text>
</comment>
<evidence type="ECO:0000259" key="1">
    <source>
        <dbReference type="SMART" id="SM00460"/>
    </source>
</evidence>
<dbReference type="AlphaFoldDB" id="A0A833HRF7"/>
<dbReference type="Pfam" id="PF01841">
    <property type="entry name" value="Transglut_core"/>
    <property type="match status" value="1"/>
</dbReference>
<dbReference type="OrthoDB" id="1817605at2"/>
<dbReference type="InterPro" id="IPR052557">
    <property type="entry name" value="CAP/Cytokinesis_protein"/>
</dbReference>
<protein>
    <submittedName>
        <fullName evidence="2">Transglutaminase domain-containing protein</fullName>
    </submittedName>
</protein>
<reference evidence="2 3" key="1">
    <citation type="submission" date="2019-10" db="EMBL/GenBank/DDBJ databases">
        <title>Alkaliphilus serpentinus sp. nov. and Alkaliphilus pronyensis sp. nov., two novel anaerobic alkaliphilic species isolated from the serpentinized-hosted hydrothermal field of the Prony Bay (New Caledonia).</title>
        <authorList>
            <person name="Postec A."/>
        </authorList>
    </citation>
    <scope>NUCLEOTIDE SEQUENCE [LARGE SCALE GENOMIC DNA]</scope>
    <source>
        <strain evidence="2 3">LacT</strain>
    </source>
</reference>
<dbReference type="SUPFAM" id="SSF54001">
    <property type="entry name" value="Cysteine proteinases"/>
    <property type="match status" value="1"/>
</dbReference>
<evidence type="ECO:0000313" key="2">
    <source>
        <dbReference type="EMBL" id="KAB3531841.1"/>
    </source>
</evidence>
<organism evidence="2 3">
    <name type="scientific">Alkaliphilus serpentinus</name>
    <dbReference type="NCBI Taxonomy" id="1482731"/>
    <lineage>
        <taxon>Bacteria</taxon>
        <taxon>Bacillati</taxon>
        <taxon>Bacillota</taxon>
        <taxon>Clostridia</taxon>
        <taxon>Peptostreptococcales</taxon>
        <taxon>Natronincolaceae</taxon>
        <taxon>Alkaliphilus</taxon>
    </lineage>
</organism>
<evidence type="ECO:0000313" key="3">
    <source>
        <dbReference type="Proteomes" id="UP000465601"/>
    </source>
</evidence>
<dbReference type="PANTHER" id="PTHR46333:SF2">
    <property type="entry name" value="CYTOKINESIS PROTEIN 3"/>
    <property type="match status" value="1"/>
</dbReference>
<name>A0A833HRF7_9FIRM</name>
<dbReference type="EMBL" id="WBZB01000012">
    <property type="protein sequence ID" value="KAB3531841.1"/>
    <property type="molecule type" value="Genomic_DNA"/>
</dbReference>